<dbReference type="STRING" id="4846.A0A367KLV3"/>
<keyword evidence="4" id="KW-1185">Reference proteome</keyword>
<organism evidence="3 4">
    <name type="scientific">Rhizopus stolonifer</name>
    <name type="common">Rhizopus nigricans</name>
    <dbReference type="NCBI Taxonomy" id="4846"/>
    <lineage>
        <taxon>Eukaryota</taxon>
        <taxon>Fungi</taxon>
        <taxon>Fungi incertae sedis</taxon>
        <taxon>Mucoromycota</taxon>
        <taxon>Mucoromycotina</taxon>
        <taxon>Mucoromycetes</taxon>
        <taxon>Mucorales</taxon>
        <taxon>Mucorineae</taxon>
        <taxon>Rhizopodaceae</taxon>
        <taxon>Rhizopus</taxon>
    </lineage>
</organism>
<dbReference type="Pfam" id="PF08238">
    <property type="entry name" value="Sel1"/>
    <property type="match status" value="14"/>
</dbReference>
<dbReference type="PANTHER" id="PTHR11102">
    <property type="entry name" value="SEL-1-LIKE PROTEIN"/>
    <property type="match status" value="1"/>
</dbReference>
<dbReference type="InterPro" id="IPR019734">
    <property type="entry name" value="TPR_rpt"/>
</dbReference>
<evidence type="ECO:0000313" key="3">
    <source>
        <dbReference type="EMBL" id="RCI03176.1"/>
    </source>
</evidence>
<dbReference type="OrthoDB" id="2212001at2759"/>
<evidence type="ECO:0000256" key="1">
    <source>
        <dbReference type="ARBA" id="ARBA00038101"/>
    </source>
</evidence>
<dbReference type="SMART" id="SM00028">
    <property type="entry name" value="TPR"/>
    <property type="match status" value="4"/>
</dbReference>
<name>A0A367KLV3_RHIST</name>
<feature type="region of interest" description="Disordered" evidence="2">
    <location>
        <begin position="1"/>
        <end position="27"/>
    </location>
</feature>
<proteinExistence type="inferred from homology"/>
<dbReference type="InterPro" id="IPR006597">
    <property type="entry name" value="Sel1-like"/>
</dbReference>
<comment type="caution">
    <text evidence="3">The sequence shown here is derived from an EMBL/GenBank/DDBJ whole genome shotgun (WGS) entry which is preliminary data.</text>
</comment>
<dbReference type="GO" id="GO:0005789">
    <property type="term" value="C:endoplasmic reticulum membrane"/>
    <property type="evidence" value="ECO:0007669"/>
    <property type="project" value="TreeGrafter"/>
</dbReference>
<reference evidence="3 4" key="1">
    <citation type="journal article" date="2018" name="G3 (Bethesda)">
        <title>Phylogenetic and Phylogenomic Definition of Rhizopus Species.</title>
        <authorList>
            <person name="Gryganskyi A.P."/>
            <person name="Golan J."/>
            <person name="Dolatabadi S."/>
            <person name="Mondo S."/>
            <person name="Robb S."/>
            <person name="Idnurm A."/>
            <person name="Muszewska A."/>
            <person name="Steczkiewicz K."/>
            <person name="Masonjones S."/>
            <person name="Liao H.L."/>
            <person name="Gajdeczka M.T."/>
            <person name="Anike F."/>
            <person name="Vuek A."/>
            <person name="Anishchenko I.M."/>
            <person name="Voigt K."/>
            <person name="de Hoog G.S."/>
            <person name="Smith M.E."/>
            <person name="Heitman J."/>
            <person name="Vilgalys R."/>
            <person name="Stajich J.E."/>
        </authorList>
    </citation>
    <scope>NUCLEOTIDE SEQUENCE [LARGE SCALE GENOMIC DNA]</scope>
    <source>
        <strain evidence="3 4">LSU 92-RS-03</strain>
    </source>
</reference>
<sequence length="1598" mass="182752">MTKTVLTRMMGLFSPKQKRTHTEHTPQPAKAVQTNIQQNKFTESSRIYEDTIDLLFDDSNEEMDESDMSRFLKIQGDHPPMDYYLNKVEKYIDYNHSCNTDEYSAISSATSRSSNITLEEALFSHISSDSKSETTTYASDRPKIAVLAQSQGQANSLSSDTRQYQIVDLKIPYIQSNTPLDIIFDQQTLVQSNYEHYFCNMYTQALYYLSPQNKGYSPAYAFEFFETIAVEGNKVYPDLNNRTRLLISFAQYRAGRMLYEAEYTIEDDTYSHHQQQGLFYLLESKKNGNPYASYILGVYAQEHGDLERACQLYSQASRDGIVNAKVSFGITVLYRHIDGSRTEDALCALIDASNEGHSVASLTLALYYYKAQQFQTAMEFCQRVKLPLNSPMYGLTKYVIGIIHLKAGNEEDAFRCIAEAAEASQDDHGTLSSLARRKLGVFSLLGVGTSKNSANAFRWIKEASDLGDEVASIILGQMYTTGLGCPVDRVNAVGIFERYKNNIAAKLSLGLLMMKFNPAYAYQEFLSVVSFKSTPYDEENWDVQSIKCEAAVHIAIWTFNGIGGAKRNPREAIALLQNLSDQHNYTGAYYWLAWAFLEGVKQQNESTIVYKNASMAFQYFLKGSHKGNVKCLYQVGRMLQNGYNEDSQYGAQDAFRFFSEAAQLNHIESQTQVGIYYFNGLVPVSRNLEKAFEYFSLAARHNNTEAILYLADYLIKRNVNNHHINVFQIYQELNRAAASKNPVAYRMLALVVDSGVDISATYEPILRKTGDQELWKMYKTSSRESPDIKFRFALHCLWKALELGDHKAGQHLCKFLSKMTTDDISKTLSVFAQSEGPVPEKISIALAQFLGACGKKSLSLKKYLEVAYYNDLNTSSGWYSRLEAAKLVLLEMQGKARTICHEKVICTGCNKTQAIMFYEKALFHKEDHNQIVNDNVTNALLEVSIRLKFIRSYYITYQDFKIKEQMDALEFLFDEIPDSKQLDENKAELLYYKGLLALHNTDTSDIKEKAMYYLSQSSELGNVLARLELGYMYSIMEGQEELADACFFYVEESKHTPINFQGRVAESTILVRSQRIKNPVYDYPEEFLQMKLAAAITYSLFDMERQAMDWLHEILNEPLAHILILYYKMKQPCNRTTQNIKNISNLMTPFETDYSLDYNSRMIMSYGQFRLGQCFELGYGVSVDEAAAVEYYNKACAFLKNNEMYEKLAEISEKNTSANPTDIFPVLYNAAHNNKEATFKLAQYYELQNTRESLEKAITHFGKAAKLGHIEACYHYAKYQIKKATETVRQEGTPISSKVTASYLRLAANENHGPSYYELGMLEMKTGMFEEAVDDLKEADFLNCSEASYRLGELYFTGFIGVIQNQVTFKINQNYETSFDYFMRVYQNDPTHIATIIKIGQFYEQGICKKQSLAKAKQWYMKALRLERYNGVAEYALGCLEETNIELSGIAPTNLIREAAYDWFTKSYSLGNREAKFKIGLYLLHGWVNNRRSDNEKRGLDVLIEENNNSELKAMVVLAKYFEKKGEYQKAFGYWRNAEILDDPDALEYIGRCYEEGLLGQEISYEKAASYKRRAIEARKHAKETQCSVMGFKSDYSD</sequence>
<dbReference type="InterPro" id="IPR050767">
    <property type="entry name" value="Sel1_AlgK"/>
</dbReference>
<dbReference type="PANTHER" id="PTHR11102:SF147">
    <property type="entry name" value="SEL1L ADAPTOR SUBUNIT OF ERAD E3 UBIQUITIN LIGASE"/>
    <property type="match status" value="1"/>
</dbReference>
<dbReference type="Gene3D" id="1.25.40.10">
    <property type="entry name" value="Tetratricopeptide repeat domain"/>
    <property type="match status" value="5"/>
</dbReference>
<dbReference type="EMBL" id="PJQM01001118">
    <property type="protein sequence ID" value="RCI03176.1"/>
    <property type="molecule type" value="Genomic_DNA"/>
</dbReference>
<dbReference type="SUPFAM" id="SSF81901">
    <property type="entry name" value="HCP-like"/>
    <property type="match status" value="6"/>
</dbReference>
<dbReference type="SMART" id="SM00671">
    <property type="entry name" value="SEL1"/>
    <property type="match status" value="15"/>
</dbReference>
<dbReference type="GO" id="GO:0036503">
    <property type="term" value="P:ERAD pathway"/>
    <property type="evidence" value="ECO:0007669"/>
    <property type="project" value="TreeGrafter"/>
</dbReference>
<dbReference type="InterPro" id="IPR011990">
    <property type="entry name" value="TPR-like_helical_dom_sf"/>
</dbReference>
<dbReference type="Proteomes" id="UP000253551">
    <property type="component" value="Unassembled WGS sequence"/>
</dbReference>
<comment type="similarity">
    <text evidence="1">Belongs to the sel-1 family.</text>
</comment>
<accession>A0A367KLV3</accession>
<protein>
    <recommendedName>
        <fullName evidence="5">ERAD-associated protein</fullName>
    </recommendedName>
</protein>
<evidence type="ECO:0000256" key="2">
    <source>
        <dbReference type="SAM" id="MobiDB-lite"/>
    </source>
</evidence>
<gene>
    <name evidence="3" type="ORF">CU098_006814</name>
</gene>
<evidence type="ECO:0000313" key="4">
    <source>
        <dbReference type="Proteomes" id="UP000253551"/>
    </source>
</evidence>
<evidence type="ECO:0008006" key="5">
    <source>
        <dbReference type="Google" id="ProtNLM"/>
    </source>
</evidence>